<dbReference type="EMBL" id="NBSK02000004">
    <property type="protein sequence ID" value="KAJ0212363.1"/>
    <property type="molecule type" value="Genomic_DNA"/>
</dbReference>
<keyword evidence="4" id="KW-0560">Oxidoreductase</keyword>
<feature type="domain" description="Manganese/iron superoxide dismutase C-terminal" evidence="5">
    <location>
        <begin position="37"/>
        <end position="148"/>
    </location>
</feature>
<dbReference type="AlphaFoldDB" id="A0A9R1VXP9"/>
<dbReference type="GO" id="GO:0030145">
    <property type="term" value="F:manganese ion binding"/>
    <property type="evidence" value="ECO:0000318"/>
    <property type="project" value="GO_Central"/>
</dbReference>
<dbReference type="PANTHER" id="PTHR11404:SF6">
    <property type="entry name" value="SUPEROXIDE DISMUTASE [MN], MITOCHONDRIAL"/>
    <property type="match status" value="1"/>
</dbReference>
<keyword evidence="3" id="KW-0479">Metal-binding</keyword>
<dbReference type="InterPro" id="IPR045865">
    <property type="entry name" value="ACT-like_dom_sf"/>
</dbReference>
<dbReference type="PANTHER" id="PTHR11404">
    <property type="entry name" value="SUPEROXIDE DISMUTASE 2"/>
    <property type="match status" value="1"/>
</dbReference>
<dbReference type="GO" id="GO:0005739">
    <property type="term" value="C:mitochondrion"/>
    <property type="evidence" value="ECO:0000318"/>
    <property type="project" value="GO_Central"/>
</dbReference>
<dbReference type="InterPro" id="IPR019832">
    <property type="entry name" value="Mn/Fe_SOD_C"/>
</dbReference>
<dbReference type="SUPFAM" id="SSF55021">
    <property type="entry name" value="ACT-like"/>
    <property type="match status" value="1"/>
</dbReference>
<evidence type="ECO:0000313" key="6">
    <source>
        <dbReference type="EMBL" id="KAJ0212363.1"/>
    </source>
</evidence>
<reference evidence="6 7" key="1">
    <citation type="journal article" date="2017" name="Nat. Commun.">
        <title>Genome assembly with in vitro proximity ligation data and whole-genome triplication in lettuce.</title>
        <authorList>
            <person name="Reyes-Chin-Wo S."/>
            <person name="Wang Z."/>
            <person name="Yang X."/>
            <person name="Kozik A."/>
            <person name="Arikit S."/>
            <person name="Song C."/>
            <person name="Xia L."/>
            <person name="Froenicke L."/>
            <person name="Lavelle D.O."/>
            <person name="Truco M.J."/>
            <person name="Xia R."/>
            <person name="Zhu S."/>
            <person name="Xu C."/>
            <person name="Xu H."/>
            <person name="Xu X."/>
            <person name="Cox K."/>
            <person name="Korf I."/>
            <person name="Meyers B.C."/>
            <person name="Michelmore R.W."/>
        </authorList>
    </citation>
    <scope>NUCLEOTIDE SEQUENCE [LARGE SCALE GENOMIC DNA]</scope>
    <source>
        <strain evidence="7">cv. Salinas</strain>
        <tissue evidence="6">Seedlings</tissue>
    </source>
</reference>
<name>A0A9R1VXP9_LACSA</name>
<keyword evidence="7" id="KW-1185">Reference proteome</keyword>
<comment type="similarity">
    <text evidence="1">Belongs to the iron/manganese superoxide dismutase family.</text>
</comment>
<proteinExistence type="inferred from homology"/>
<sequence length="330" mass="36152">MIVMGLSCNGSFLQGHVNHSIFWKNLTPTSEGGGEPPHGSLGSTINQSFSSVEKLIAKKNAKGAAVQGSGWVWLAVDIELKRLVVETTSNQGPLVTKGPSLVPLLGIDVSEHAFKQISFLYGIQIYKNVRPDYLKNIWKVINWKYASELPEFMMGLANLALLSGERSSLKVLGPISQALHHAPQYLDGLPTVCILHVLRLANLDSADKKIVASESIRDTGAVASSRAAEIGLDILAQTIQVSPIFSNIHFSFCLTIFILNVQDDLDNITRFLILAREPIIQGIDKPHKTSIVFTLEEGPRVLFNGLAVFALREINLSKVTFSTTSFYLSR</sequence>
<dbReference type="Gene3D" id="3.30.70.260">
    <property type="match status" value="1"/>
</dbReference>
<evidence type="ECO:0000256" key="1">
    <source>
        <dbReference type="ARBA" id="ARBA00008714"/>
    </source>
</evidence>
<dbReference type="Proteomes" id="UP000235145">
    <property type="component" value="Unassembled WGS sequence"/>
</dbReference>
<protein>
    <recommendedName>
        <fullName evidence="2">superoxide dismutase</fullName>
        <ecNumber evidence="2">1.15.1.1</ecNumber>
    </recommendedName>
</protein>
<gene>
    <name evidence="6" type="ORF">LSAT_V11C400210010</name>
</gene>
<accession>A0A9R1VXP9</accession>
<dbReference type="EC" id="1.15.1.1" evidence="2"/>
<organism evidence="6 7">
    <name type="scientific">Lactuca sativa</name>
    <name type="common">Garden lettuce</name>
    <dbReference type="NCBI Taxonomy" id="4236"/>
    <lineage>
        <taxon>Eukaryota</taxon>
        <taxon>Viridiplantae</taxon>
        <taxon>Streptophyta</taxon>
        <taxon>Embryophyta</taxon>
        <taxon>Tracheophyta</taxon>
        <taxon>Spermatophyta</taxon>
        <taxon>Magnoliopsida</taxon>
        <taxon>eudicotyledons</taxon>
        <taxon>Gunneridae</taxon>
        <taxon>Pentapetalae</taxon>
        <taxon>asterids</taxon>
        <taxon>campanulids</taxon>
        <taxon>Asterales</taxon>
        <taxon>Asteraceae</taxon>
        <taxon>Cichorioideae</taxon>
        <taxon>Cichorieae</taxon>
        <taxon>Lactucinae</taxon>
        <taxon>Lactuca</taxon>
    </lineage>
</organism>
<evidence type="ECO:0000259" key="5">
    <source>
        <dbReference type="Pfam" id="PF02777"/>
    </source>
</evidence>
<dbReference type="SUPFAM" id="SSF54719">
    <property type="entry name" value="Fe,Mn superoxide dismutase (SOD), C-terminal domain"/>
    <property type="match status" value="1"/>
</dbReference>
<dbReference type="InterPro" id="IPR036314">
    <property type="entry name" value="SOD_C_sf"/>
</dbReference>
<comment type="caution">
    <text evidence="6">The sequence shown here is derived from an EMBL/GenBank/DDBJ whole genome shotgun (WGS) entry which is preliminary data.</text>
</comment>
<dbReference type="InterPro" id="IPR050265">
    <property type="entry name" value="Fe/Mn_Superoxide_Dismutase"/>
</dbReference>
<evidence type="ECO:0000256" key="4">
    <source>
        <dbReference type="ARBA" id="ARBA00023002"/>
    </source>
</evidence>
<evidence type="ECO:0000313" key="7">
    <source>
        <dbReference type="Proteomes" id="UP000235145"/>
    </source>
</evidence>
<dbReference type="GO" id="GO:0004784">
    <property type="term" value="F:superoxide dismutase activity"/>
    <property type="evidence" value="ECO:0000318"/>
    <property type="project" value="GO_Central"/>
</dbReference>
<evidence type="ECO:0000256" key="2">
    <source>
        <dbReference type="ARBA" id="ARBA00012682"/>
    </source>
</evidence>
<dbReference type="Pfam" id="PF02777">
    <property type="entry name" value="Sod_Fe_C"/>
    <property type="match status" value="1"/>
</dbReference>
<dbReference type="Gene3D" id="3.55.40.20">
    <property type="entry name" value="Iron/manganese superoxide dismutase, C-terminal domain"/>
    <property type="match status" value="1"/>
</dbReference>
<evidence type="ECO:0000256" key="3">
    <source>
        <dbReference type="ARBA" id="ARBA00022723"/>
    </source>
</evidence>